<dbReference type="AlphaFoldDB" id="A0A0C2SV32"/>
<keyword evidence="1" id="KW-1133">Transmembrane helix</keyword>
<feature type="transmembrane region" description="Helical" evidence="1">
    <location>
        <begin position="235"/>
        <end position="256"/>
    </location>
</feature>
<accession>A0A0C2SV32</accession>
<evidence type="ECO:0008006" key="4">
    <source>
        <dbReference type="Google" id="ProtNLM"/>
    </source>
</evidence>
<evidence type="ECO:0000313" key="2">
    <source>
        <dbReference type="EMBL" id="KIL67290.1"/>
    </source>
</evidence>
<name>A0A0C2SV32_AMAMK</name>
<dbReference type="HOGENOM" id="CLU_044614_1_1_1"/>
<proteinExistence type="predicted"/>
<evidence type="ECO:0000256" key="1">
    <source>
        <dbReference type="SAM" id="Phobius"/>
    </source>
</evidence>
<feature type="transmembrane region" description="Helical" evidence="1">
    <location>
        <begin position="50"/>
        <end position="72"/>
    </location>
</feature>
<reference evidence="2 3" key="1">
    <citation type="submission" date="2014-04" db="EMBL/GenBank/DDBJ databases">
        <title>Evolutionary Origins and Diversification of the Mycorrhizal Mutualists.</title>
        <authorList>
            <consortium name="DOE Joint Genome Institute"/>
            <consortium name="Mycorrhizal Genomics Consortium"/>
            <person name="Kohler A."/>
            <person name="Kuo A."/>
            <person name="Nagy L.G."/>
            <person name="Floudas D."/>
            <person name="Copeland A."/>
            <person name="Barry K.W."/>
            <person name="Cichocki N."/>
            <person name="Veneault-Fourrey C."/>
            <person name="LaButti K."/>
            <person name="Lindquist E.A."/>
            <person name="Lipzen A."/>
            <person name="Lundell T."/>
            <person name="Morin E."/>
            <person name="Murat C."/>
            <person name="Riley R."/>
            <person name="Ohm R."/>
            <person name="Sun H."/>
            <person name="Tunlid A."/>
            <person name="Henrissat B."/>
            <person name="Grigoriev I.V."/>
            <person name="Hibbett D.S."/>
            <person name="Martin F."/>
        </authorList>
    </citation>
    <scope>NUCLEOTIDE SEQUENCE [LARGE SCALE GENOMIC DNA]</scope>
    <source>
        <strain evidence="2 3">Koide BX008</strain>
    </source>
</reference>
<feature type="transmembrane region" description="Helical" evidence="1">
    <location>
        <begin position="125"/>
        <end position="147"/>
    </location>
</feature>
<keyword evidence="1" id="KW-0812">Transmembrane</keyword>
<gene>
    <name evidence="2" type="ORF">M378DRAFT_159697</name>
</gene>
<feature type="transmembrane region" description="Helical" evidence="1">
    <location>
        <begin position="167"/>
        <end position="188"/>
    </location>
</feature>
<dbReference type="Proteomes" id="UP000054549">
    <property type="component" value="Unassembled WGS sequence"/>
</dbReference>
<sequence length="327" mass="36767">MILDSHPFLIAAITQTFLYGVYLVSLGHALRWLLLEEEGWSLRSRDKVNWLFLTTTAVIFVFSTVDVIFDMALQLTFIGGLEYGGRDITQQLVIASVAIETATSLITDAVLIFRCWLVYQKSWRAVCFPFTLWVINVTCMVLWVVGYALSEFKSPIYRLLSRPSTQLFYSCSFTTNLYATSAIIYRVWRVARLTNKRSSVLYRVCRIVAGTGILYTSTSLPLVVSAFLIVTQKPIYILCNAINFSVCGITFNLLLIRVGQLRAEVEMGIHESTRDMSASVPLSTLPQSDNPVMDCFDESSSVPGRDHADVKLKQRIGKGNFSQVFGL</sequence>
<dbReference type="InParanoid" id="A0A0C2SV32"/>
<protein>
    <recommendedName>
        <fullName evidence="4">Transmembrane protein</fullName>
    </recommendedName>
</protein>
<keyword evidence="3" id="KW-1185">Reference proteome</keyword>
<feature type="transmembrane region" description="Helical" evidence="1">
    <location>
        <begin position="92"/>
        <end position="113"/>
    </location>
</feature>
<dbReference type="OrthoDB" id="3357408at2759"/>
<feature type="transmembrane region" description="Helical" evidence="1">
    <location>
        <begin position="200"/>
        <end position="229"/>
    </location>
</feature>
<evidence type="ECO:0000313" key="3">
    <source>
        <dbReference type="Proteomes" id="UP000054549"/>
    </source>
</evidence>
<organism evidence="2 3">
    <name type="scientific">Amanita muscaria (strain Koide BX008)</name>
    <dbReference type="NCBI Taxonomy" id="946122"/>
    <lineage>
        <taxon>Eukaryota</taxon>
        <taxon>Fungi</taxon>
        <taxon>Dikarya</taxon>
        <taxon>Basidiomycota</taxon>
        <taxon>Agaricomycotina</taxon>
        <taxon>Agaricomycetes</taxon>
        <taxon>Agaricomycetidae</taxon>
        <taxon>Agaricales</taxon>
        <taxon>Pluteineae</taxon>
        <taxon>Amanitaceae</taxon>
        <taxon>Amanita</taxon>
    </lineage>
</organism>
<feature type="transmembrane region" description="Helical" evidence="1">
    <location>
        <begin position="6"/>
        <end position="30"/>
    </location>
</feature>
<dbReference type="EMBL" id="KN818232">
    <property type="protein sequence ID" value="KIL67290.1"/>
    <property type="molecule type" value="Genomic_DNA"/>
</dbReference>
<keyword evidence="1" id="KW-0472">Membrane</keyword>